<dbReference type="InterPro" id="IPR016195">
    <property type="entry name" value="Pol/histidinol_Pase-like"/>
</dbReference>
<comment type="caution">
    <text evidence="2">The sequence shown here is derived from an EMBL/GenBank/DDBJ whole genome shotgun (WGS) entry which is preliminary data.</text>
</comment>
<feature type="signal peptide" evidence="1">
    <location>
        <begin position="1"/>
        <end position="27"/>
    </location>
</feature>
<sequence>MNKNKKFVVALSLATIMLMQNTMPLLAKNNEEGKWMSGEYHTHTTQSKDAGEKITTTEHILDVAFKEADFTSESWSQAAPWELPTQTTDADGAAFDYLVLANHLRPSFRNPDGKTQDLAFYQGLQQEIDKVKALQEEGKYEDKLIFSGFEWDMLGLDHAAVGIIAPNEEQMIEGIKEFEYRYSKETKDTYFTNEETEKYGKRYNENIKENTFHAIGWLKENYPDSYVLINHPARKNGGESELKIEDIRRMNDIAPNIVFGFEGILGNQMSNDGRGESKEVYGGADGMLAEVGGMWDALLGEGRRFFTFANSDFHFKVRKDPTGGSYSGYWPGEYSRNYTWVEGNTMKDLADGLRSGKSFAVTGDLIDALDFRAKGKSEEVEMGDTLKVQKGEEVTLTVRFKSPEVNNYQTLFSTDTATTNEVAVDHIDLISGEVTGKISPNSKAYTNDKNETTKVIQTFTSEDWTTDEDGYNTLTFTVKADKDRYYRLRGTNLEVSAEGQTDEMGNPLRDEMKERPSADSINDHNYSDLWFYGNPIFVDVQGK</sequence>
<dbReference type="AlphaFoldDB" id="A0A926IGK5"/>
<organism evidence="2 3">
    <name type="scientific">Zhenhengia yiwuensis</name>
    <dbReference type="NCBI Taxonomy" id="2763666"/>
    <lineage>
        <taxon>Bacteria</taxon>
        <taxon>Bacillati</taxon>
        <taxon>Bacillota</taxon>
        <taxon>Clostridia</taxon>
        <taxon>Lachnospirales</taxon>
        <taxon>Lachnospiraceae</taxon>
        <taxon>Zhenhengia</taxon>
    </lineage>
</organism>
<reference evidence="2" key="1">
    <citation type="submission" date="2020-08" db="EMBL/GenBank/DDBJ databases">
        <title>Genome public.</title>
        <authorList>
            <person name="Liu C."/>
            <person name="Sun Q."/>
        </authorList>
    </citation>
    <scope>NUCLEOTIDE SEQUENCE</scope>
    <source>
        <strain evidence="2">NSJ-12</strain>
    </source>
</reference>
<proteinExistence type="predicted"/>
<name>A0A926IGK5_9FIRM</name>
<feature type="chain" id="PRO_5037151834" evidence="1">
    <location>
        <begin position="28"/>
        <end position="543"/>
    </location>
</feature>
<accession>A0A926IGK5</accession>
<dbReference type="EMBL" id="JACRSY010000066">
    <property type="protein sequence ID" value="MBC8581631.1"/>
    <property type="molecule type" value="Genomic_DNA"/>
</dbReference>
<evidence type="ECO:0000313" key="3">
    <source>
        <dbReference type="Proteomes" id="UP000655830"/>
    </source>
</evidence>
<dbReference type="SUPFAM" id="SSF89550">
    <property type="entry name" value="PHP domain-like"/>
    <property type="match status" value="1"/>
</dbReference>
<dbReference type="RefSeq" id="WP_249334650.1">
    <property type="nucleotide sequence ID" value="NZ_JACRSY010000066.1"/>
</dbReference>
<keyword evidence="1" id="KW-0732">Signal</keyword>
<dbReference type="Proteomes" id="UP000655830">
    <property type="component" value="Unassembled WGS sequence"/>
</dbReference>
<protein>
    <submittedName>
        <fullName evidence="2">S-layer protein</fullName>
    </submittedName>
</protein>
<evidence type="ECO:0000256" key="1">
    <source>
        <dbReference type="SAM" id="SignalP"/>
    </source>
</evidence>
<keyword evidence="3" id="KW-1185">Reference proteome</keyword>
<evidence type="ECO:0000313" key="2">
    <source>
        <dbReference type="EMBL" id="MBC8581631.1"/>
    </source>
</evidence>
<dbReference type="Gene3D" id="3.20.20.140">
    <property type="entry name" value="Metal-dependent hydrolases"/>
    <property type="match status" value="1"/>
</dbReference>
<gene>
    <name evidence="2" type="ORF">H8718_19280</name>
</gene>